<gene>
    <name evidence="2" type="ORF">HPB51_001589</name>
</gene>
<dbReference type="AlphaFoldDB" id="A0A9J6DLC8"/>
<name>A0A9J6DLC8_RHIMP</name>
<accession>A0A9J6DLC8</accession>
<feature type="region of interest" description="Disordered" evidence="1">
    <location>
        <begin position="70"/>
        <end position="118"/>
    </location>
</feature>
<feature type="compositionally biased region" description="Basic residues" evidence="1">
    <location>
        <begin position="83"/>
        <end position="96"/>
    </location>
</feature>
<dbReference type="EMBL" id="JABSTU010000008">
    <property type="protein sequence ID" value="KAH8022689.1"/>
    <property type="molecule type" value="Genomic_DNA"/>
</dbReference>
<keyword evidence="3" id="KW-1185">Reference proteome</keyword>
<reference evidence="2" key="1">
    <citation type="journal article" date="2020" name="Cell">
        <title>Large-Scale Comparative Analyses of Tick Genomes Elucidate Their Genetic Diversity and Vector Capacities.</title>
        <authorList>
            <consortium name="Tick Genome and Microbiome Consortium (TIGMIC)"/>
            <person name="Jia N."/>
            <person name="Wang J."/>
            <person name="Shi W."/>
            <person name="Du L."/>
            <person name="Sun Y."/>
            <person name="Zhan W."/>
            <person name="Jiang J.F."/>
            <person name="Wang Q."/>
            <person name="Zhang B."/>
            <person name="Ji P."/>
            <person name="Bell-Sakyi L."/>
            <person name="Cui X.M."/>
            <person name="Yuan T.T."/>
            <person name="Jiang B.G."/>
            <person name="Yang W.F."/>
            <person name="Lam T.T."/>
            <person name="Chang Q.C."/>
            <person name="Ding S.J."/>
            <person name="Wang X.J."/>
            <person name="Zhu J.G."/>
            <person name="Ruan X.D."/>
            <person name="Zhao L."/>
            <person name="Wei J.T."/>
            <person name="Ye R.Z."/>
            <person name="Que T.C."/>
            <person name="Du C.H."/>
            <person name="Zhou Y.H."/>
            <person name="Cheng J.X."/>
            <person name="Dai P.F."/>
            <person name="Guo W.B."/>
            <person name="Han X.H."/>
            <person name="Huang E.J."/>
            <person name="Li L.F."/>
            <person name="Wei W."/>
            <person name="Gao Y.C."/>
            <person name="Liu J.Z."/>
            <person name="Shao H.Z."/>
            <person name="Wang X."/>
            <person name="Wang C.C."/>
            <person name="Yang T.C."/>
            <person name="Huo Q.B."/>
            <person name="Li W."/>
            <person name="Chen H.Y."/>
            <person name="Chen S.E."/>
            <person name="Zhou L.G."/>
            <person name="Ni X.B."/>
            <person name="Tian J.H."/>
            <person name="Sheng Y."/>
            <person name="Liu T."/>
            <person name="Pan Y.S."/>
            <person name="Xia L.Y."/>
            <person name="Li J."/>
            <person name="Zhao F."/>
            <person name="Cao W.C."/>
        </authorList>
    </citation>
    <scope>NUCLEOTIDE SEQUENCE</scope>
    <source>
        <strain evidence="2">Rmic-2018</strain>
    </source>
</reference>
<protein>
    <submittedName>
        <fullName evidence="2">Uncharacterized protein</fullName>
    </submittedName>
</protein>
<evidence type="ECO:0000256" key="1">
    <source>
        <dbReference type="SAM" id="MobiDB-lite"/>
    </source>
</evidence>
<evidence type="ECO:0000313" key="2">
    <source>
        <dbReference type="EMBL" id="KAH8022689.1"/>
    </source>
</evidence>
<dbReference type="Proteomes" id="UP000821866">
    <property type="component" value="Chromosome 6"/>
</dbReference>
<comment type="caution">
    <text evidence="2">The sequence shown here is derived from an EMBL/GenBank/DDBJ whole genome shotgun (WGS) entry which is preliminary data.</text>
</comment>
<proteinExistence type="predicted"/>
<feature type="compositionally biased region" description="Basic and acidic residues" evidence="1">
    <location>
        <begin position="97"/>
        <end position="108"/>
    </location>
</feature>
<evidence type="ECO:0000313" key="3">
    <source>
        <dbReference type="Proteomes" id="UP000821866"/>
    </source>
</evidence>
<sequence length="160" mass="17642">MCLVFQHRADVCPTPTERRCQAWGVQTPALEHSCATQCFHCQGAHPATHPKCPAREQKPPNKHYIKKALEANALAPPPTSPPKGHRPRSRTRRSQCKSREQSQDRALESLESMPGTEFKTSTTTIGLMTQKNRSIGAVVNNRHGVIASISVPTKNISEGE</sequence>
<organism evidence="2 3">
    <name type="scientific">Rhipicephalus microplus</name>
    <name type="common">Cattle tick</name>
    <name type="synonym">Boophilus microplus</name>
    <dbReference type="NCBI Taxonomy" id="6941"/>
    <lineage>
        <taxon>Eukaryota</taxon>
        <taxon>Metazoa</taxon>
        <taxon>Ecdysozoa</taxon>
        <taxon>Arthropoda</taxon>
        <taxon>Chelicerata</taxon>
        <taxon>Arachnida</taxon>
        <taxon>Acari</taxon>
        <taxon>Parasitiformes</taxon>
        <taxon>Ixodida</taxon>
        <taxon>Ixodoidea</taxon>
        <taxon>Ixodidae</taxon>
        <taxon>Rhipicephalinae</taxon>
        <taxon>Rhipicephalus</taxon>
        <taxon>Boophilus</taxon>
    </lineage>
</organism>
<reference evidence="2" key="2">
    <citation type="submission" date="2021-09" db="EMBL/GenBank/DDBJ databases">
        <authorList>
            <person name="Jia N."/>
            <person name="Wang J."/>
            <person name="Shi W."/>
            <person name="Du L."/>
            <person name="Sun Y."/>
            <person name="Zhan W."/>
            <person name="Jiang J."/>
            <person name="Wang Q."/>
            <person name="Zhang B."/>
            <person name="Ji P."/>
            <person name="Sakyi L.B."/>
            <person name="Cui X."/>
            <person name="Yuan T."/>
            <person name="Jiang B."/>
            <person name="Yang W."/>
            <person name="Lam T.T.-Y."/>
            <person name="Chang Q."/>
            <person name="Ding S."/>
            <person name="Wang X."/>
            <person name="Zhu J."/>
            <person name="Ruan X."/>
            <person name="Zhao L."/>
            <person name="Wei J."/>
            <person name="Que T."/>
            <person name="Du C."/>
            <person name="Cheng J."/>
            <person name="Dai P."/>
            <person name="Han X."/>
            <person name="Huang E."/>
            <person name="Gao Y."/>
            <person name="Liu J."/>
            <person name="Shao H."/>
            <person name="Ye R."/>
            <person name="Li L."/>
            <person name="Wei W."/>
            <person name="Wang X."/>
            <person name="Wang C."/>
            <person name="Huo Q."/>
            <person name="Li W."/>
            <person name="Guo W."/>
            <person name="Chen H."/>
            <person name="Chen S."/>
            <person name="Zhou L."/>
            <person name="Zhou L."/>
            <person name="Ni X."/>
            <person name="Tian J."/>
            <person name="Zhou Y."/>
            <person name="Sheng Y."/>
            <person name="Liu T."/>
            <person name="Pan Y."/>
            <person name="Xia L."/>
            <person name="Li J."/>
            <person name="Zhao F."/>
            <person name="Cao W."/>
        </authorList>
    </citation>
    <scope>NUCLEOTIDE SEQUENCE</scope>
    <source>
        <strain evidence="2">Rmic-2018</strain>
        <tissue evidence="2">Larvae</tissue>
    </source>
</reference>